<feature type="chain" id="PRO_5041928804" description="UPAR/Ly6 domain-containing protein" evidence="1">
    <location>
        <begin position="20"/>
        <end position="127"/>
    </location>
</feature>
<protein>
    <recommendedName>
        <fullName evidence="4">UPAR/Ly6 domain-containing protein</fullName>
    </recommendedName>
</protein>
<dbReference type="EMBL" id="JAWDGP010001519">
    <property type="protein sequence ID" value="KAK3790815.1"/>
    <property type="molecule type" value="Genomic_DNA"/>
</dbReference>
<feature type="signal peptide" evidence="1">
    <location>
        <begin position="1"/>
        <end position="19"/>
    </location>
</feature>
<organism evidence="2 3">
    <name type="scientific">Elysia crispata</name>
    <name type="common">lettuce slug</name>
    <dbReference type="NCBI Taxonomy" id="231223"/>
    <lineage>
        <taxon>Eukaryota</taxon>
        <taxon>Metazoa</taxon>
        <taxon>Spiralia</taxon>
        <taxon>Lophotrochozoa</taxon>
        <taxon>Mollusca</taxon>
        <taxon>Gastropoda</taxon>
        <taxon>Heterobranchia</taxon>
        <taxon>Euthyneura</taxon>
        <taxon>Panpulmonata</taxon>
        <taxon>Sacoglossa</taxon>
        <taxon>Placobranchoidea</taxon>
        <taxon>Plakobranchidae</taxon>
        <taxon>Elysia</taxon>
    </lineage>
</organism>
<comment type="caution">
    <text evidence="2">The sequence shown here is derived from an EMBL/GenBank/DDBJ whole genome shotgun (WGS) entry which is preliminary data.</text>
</comment>
<sequence>MTCWVVVCALLLAAAGVQAAQPSWFDWVARRSADSSSTPVKRYEDDASSGRIWCKGCRYPASTTRQCEGGFEQCQPGEVCATKIPDHPSATDGCVEANACKILSDLGVFSSCCAHDFCNLLKVRSGD</sequence>
<gene>
    <name evidence="2" type="ORF">RRG08_038306</name>
</gene>
<reference evidence="2" key="1">
    <citation type="journal article" date="2023" name="G3 (Bethesda)">
        <title>A reference genome for the long-term kleptoplast-retaining sea slug Elysia crispata morphotype clarki.</title>
        <authorList>
            <person name="Eastman K.E."/>
            <person name="Pendleton A.L."/>
            <person name="Shaikh M.A."/>
            <person name="Suttiyut T."/>
            <person name="Ogas R."/>
            <person name="Tomko P."/>
            <person name="Gavelis G."/>
            <person name="Widhalm J.R."/>
            <person name="Wisecaver J.H."/>
        </authorList>
    </citation>
    <scope>NUCLEOTIDE SEQUENCE</scope>
    <source>
        <strain evidence="2">ECLA1</strain>
    </source>
</reference>
<name>A0AAE1E257_9GAST</name>
<dbReference type="SUPFAM" id="SSF57302">
    <property type="entry name" value="Snake toxin-like"/>
    <property type="match status" value="1"/>
</dbReference>
<evidence type="ECO:0000313" key="2">
    <source>
        <dbReference type="EMBL" id="KAK3790815.1"/>
    </source>
</evidence>
<dbReference type="InterPro" id="IPR045860">
    <property type="entry name" value="Snake_toxin-like_sf"/>
</dbReference>
<evidence type="ECO:0000256" key="1">
    <source>
        <dbReference type="SAM" id="SignalP"/>
    </source>
</evidence>
<proteinExistence type="predicted"/>
<dbReference type="Proteomes" id="UP001283361">
    <property type="component" value="Unassembled WGS sequence"/>
</dbReference>
<dbReference type="AlphaFoldDB" id="A0AAE1E257"/>
<keyword evidence="1" id="KW-0732">Signal</keyword>
<evidence type="ECO:0000313" key="3">
    <source>
        <dbReference type="Proteomes" id="UP001283361"/>
    </source>
</evidence>
<accession>A0AAE1E257</accession>
<evidence type="ECO:0008006" key="4">
    <source>
        <dbReference type="Google" id="ProtNLM"/>
    </source>
</evidence>
<keyword evidence="3" id="KW-1185">Reference proteome</keyword>